<protein>
    <submittedName>
        <fullName evidence="1">Uncharacterized protein</fullName>
    </submittedName>
</protein>
<comment type="caution">
    <text evidence="1">The sequence shown here is derived from an EMBL/GenBank/DDBJ whole genome shotgun (WGS) entry which is preliminary data.</text>
</comment>
<name>A0A4C1XAV3_EUMVA</name>
<dbReference type="EMBL" id="BGZK01000782">
    <property type="protein sequence ID" value="GBP60220.1"/>
    <property type="molecule type" value="Genomic_DNA"/>
</dbReference>
<dbReference type="Proteomes" id="UP000299102">
    <property type="component" value="Unassembled WGS sequence"/>
</dbReference>
<gene>
    <name evidence="1" type="ORF">EVAR_44595_1</name>
</gene>
<dbReference type="AlphaFoldDB" id="A0A4C1XAV3"/>
<proteinExistence type="predicted"/>
<organism evidence="1 2">
    <name type="scientific">Eumeta variegata</name>
    <name type="common">Bagworm moth</name>
    <name type="synonym">Eumeta japonica</name>
    <dbReference type="NCBI Taxonomy" id="151549"/>
    <lineage>
        <taxon>Eukaryota</taxon>
        <taxon>Metazoa</taxon>
        <taxon>Ecdysozoa</taxon>
        <taxon>Arthropoda</taxon>
        <taxon>Hexapoda</taxon>
        <taxon>Insecta</taxon>
        <taxon>Pterygota</taxon>
        <taxon>Neoptera</taxon>
        <taxon>Endopterygota</taxon>
        <taxon>Lepidoptera</taxon>
        <taxon>Glossata</taxon>
        <taxon>Ditrysia</taxon>
        <taxon>Tineoidea</taxon>
        <taxon>Psychidae</taxon>
        <taxon>Oiketicinae</taxon>
        <taxon>Eumeta</taxon>
    </lineage>
</organism>
<sequence>MDPRSNIVRGAPVHSECRQSDNSECRIEIIYWAEQRPVLNANQRDAPSLIQGGRRFRRFLVGSQLICRGIGLPPRRILSWKTVGRYKSDGTRLVVITSDVAERDGLGWSRWTDLIDRWTRGHGPLSVTPDPGPYVLQF</sequence>
<evidence type="ECO:0000313" key="2">
    <source>
        <dbReference type="Proteomes" id="UP000299102"/>
    </source>
</evidence>
<keyword evidence="2" id="KW-1185">Reference proteome</keyword>
<reference evidence="1 2" key="1">
    <citation type="journal article" date="2019" name="Commun. Biol.">
        <title>The bagworm genome reveals a unique fibroin gene that provides high tensile strength.</title>
        <authorList>
            <person name="Kono N."/>
            <person name="Nakamura H."/>
            <person name="Ohtoshi R."/>
            <person name="Tomita M."/>
            <person name="Numata K."/>
            <person name="Arakawa K."/>
        </authorList>
    </citation>
    <scope>NUCLEOTIDE SEQUENCE [LARGE SCALE GENOMIC DNA]</scope>
</reference>
<evidence type="ECO:0000313" key="1">
    <source>
        <dbReference type="EMBL" id="GBP60220.1"/>
    </source>
</evidence>
<accession>A0A4C1XAV3</accession>